<dbReference type="Pfam" id="PF00395">
    <property type="entry name" value="SLH"/>
    <property type="match status" value="3"/>
</dbReference>
<feature type="active site" description="Charge relay system" evidence="5">
    <location>
        <position position="173"/>
    </location>
</feature>
<dbReference type="SUPFAM" id="SSF89260">
    <property type="entry name" value="Collagen-binding domain"/>
    <property type="match status" value="3"/>
</dbReference>
<dbReference type="InterPro" id="IPR023828">
    <property type="entry name" value="Peptidase_S8_Ser-AS"/>
</dbReference>
<evidence type="ECO:0000256" key="1">
    <source>
        <dbReference type="ARBA" id="ARBA00011073"/>
    </source>
</evidence>
<evidence type="ECO:0000259" key="7">
    <source>
        <dbReference type="PROSITE" id="PS51272"/>
    </source>
</evidence>
<evidence type="ECO:0000313" key="8">
    <source>
        <dbReference type="EMBL" id="AJY77603.1"/>
    </source>
</evidence>
<proteinExistence type="inferred from homology"/>
<dbReference type="PROSITE" id="PS00137">
    <property type="entry name" value="SUBTILASE_HIS"/>
    <property type="match status" value="1"/>
</dbReference>
<dbReference type="PANTHER" id="PTHR43399">
    <property type="entry name" value="SUBTILISIN-RELATED"/>
    <property type="match status" value="1"/>
</dbReference>
<dbReference type="PROSITE" id="PS51892">
    <property type="entry name" value="SUBTILASE"/>
    <property type="match status" value="1"/>
</dbReference>
<name>A0A0D5NRS2_9BACL</name>
<dbReference type="EMBL" id="CP011058">
    <property type="protein sequence ID" value="AJY77603.1"/>
    <property type="molecule type" value="Genomic_DNA"/>
</dbReference>
<dbReference type="Gene3D" id="3.40.50.200">
    <property type="entry name" value="Peptidase S8/S53 domain"/>
    <property type="match status" value="1"/>
</dbReference>
<dbReference type="PROSITE" id="PS51272">
    <property type="entry name" value="SLH"/>
    <property type="match status" value="3"/>
</dbReference>
<feature type="domain" description="SLH" evidence="7">
    <location>
        <begin position="905"/>
        <end position="956"/>
    </location>
</feature>
<dbReference type="InterPro" id="IPR001119">
    <property type="entry name" value="SLH_dom"/>
</dbReference>
<feature type="compositionally biased region" description="Low complexity" evidence="6">
    <location>
        <begin position="90"/>
        <end position="135"/>
    </location>
</feature>
<dbReference type="PATRIC" id="fig|1126833.4.peg.1806"/>
<evidence type="ECO:0000256" key="5">
    <source>
        <dbReference type="PROSITE-ProRule" id="PRU01240"/>
    </source>
</evidence>
<evidence type="ECO:0000256" key="2">
    <source>
        <dbReference type="ARBA" id="ARBA00022670"/>
    </source>
</evidence>
<feature type="domain" description="SLH" evidence="7">
    <location>
        <begin position="841"/>
        <end position="904"/>
    </location>
</feature>
<dbReference type="Pfam" id="PF00082">
    <property type="entry name" value="Peptidase_S8"/>
    <property type="match status" value="1"/>
</dbReference>
<keyword evidence="3 5" id="KW-0378">Hydrolase</keyword>
<dbReference type="KEGG" id="pbj:VN24_08185"/>
<feature type="domain" description="SLH" evidence="7">
    <location>
        <begin position="782"/>
        <end position="840"/>
    </location>
</feature>
<comment type="similarity">
    <text evidence="1 5">Belongs to the peptidase S8 family.</text>
</comment>
<dbReference type="PANTHER" id="PTHR43399:SF4">
    <property type="entry name" value="CELL WALL-ASSOCIATED PROTEASE"/>
    <property type="match status" value="1"/>
</dbReference>
<dbReference type="GO" id="GO:0004252">
    <property type="term" value="F:serine-type endopeptidase activity"/>
    <property type="evidence" value="ECO:0007669"/>
    <property type="project" value="UniProtKB-UniRule"/>
</dbReference>
<protein>
    <recommendedName>
        <fullName evidence="7">SLH domain-containing protein</fullName>
    </recommendedName>
</protein>
<keyword evidence="9" id="KW-1185">Reference proteome</keyword>
<keyword evidence="2 5" id="KW-0645">Protease</keyword>
<dbReference type="InterPro" id="IPR000209">
    <property type="entry name" value="Peptidase_S8/S53_dom"/>
</dbReference>
<dbReference type="PRINTS" id="PR00723">
    <property type="entry name" value="SUBTILISIN"/>
</dbReference>
<feature type="region of interest" description="Disordered" evidence="6">
    <location>
        <begin position="29"/>
        <end position="145"/>
    </location>
</feature>
<dbReference type="PROSITE" id="PS00138">
    <property type="entry name" value="SUBTILASE_SER"/>
    <property type="match status" value="1"/>
</dbReference>
<evidence type="ECO:0000256" key="4">
    <source>
        <dbReference type="ARBA" id="ARBA00022825"/>
    </source>
</evidence>
<dbReference type="STRING" id="1126833.VN24_08185"/>
<reference evidence="8 9" key="1">
    <citation type="journal article" date="2015" name="J. Biotechnol.">
        <title>Complete genome sequence of Paenibacillus beijingensis 7188(T) (=DSM 24997(T)), a novel rhizobacterium from jujube garden soil.</title>
        <authorList>
            <person name="Kwak Y."/>
            <person name="Shin J.H."/>
        </authorList>
    </citation>
    <scope>NUCLEOTIDE SEQUENCE [LARGE SCALE GENOMIC DNA]</scope>
    <source>
        <strain evidence="8 9">DSM 24997</strain>
    </source>
</reference>
<evidence type="ECO:0000256" key="3">
    <source>
        <dbReference type="ARBA" id="ARBA00022801"/>
    </source>
</evidence>
<dbReference type="GO" id="GO:0006508">
    <property type="term" value="P:proteolysis"/>
    <property type="evidence" value="ECO:0007669"/>
    <property type="project" value="UniProtKB-KW"/>
</dbReference>
<feature type="active site" description="Charge relay system" evidence="5">
    <location>
        <position position="364"/>
    </location>
</feature>
<dbReference type="InterPro" id="IPR036852">
    <property type="entry name" value="Peptidase_S8/S53_dom_sf"/>
</dbReference>
<accession>A0A0D5NRS2</accession>
<feature type="region of interest" description="Disordered" evidence="6">
    <location>
        <begin position="1"/>
        <end position="20"/>
    </location>
</feature>
<sequence>MLAVAAGAESGPPAGAAFSAAAAGSRSASALAAGESEAAEAASQPAVPPGGIASNSADVSAVAPKGDSAGGATAEAAPSGASTLEPAADSKAGMPGAAAPAALPSGGSSAMPANSSAAGAKAAPANTNAAGETAPVGPNDPGYPQQRYLEQIGAAAAWRTVREQTNLTIAVVDTGADLEHPDLKPNLVPGVNVIAPGRPPEDDNGHGTSVAGIIAAAGNNGFGVSGMLWKAKLMPVKALDKSGYGDESSLGEGIVQAVNKGARIIVLSVGLYRYSPYMRDIAQYAESSGALLIAASGNDGGLYGAKAAVEYPAAYPTVLAVGGATPSGKPDPRTNKGPEIDLSASWDVYTTALGGGYHHEEGTSMAAPQAAAAAALVWAQYPDLKPYEVRALLKQTAKDIGEPGVDDASGFGLLQADRALTEPYRADPHEPSESRQTAAAMPLGKTLSGTLGGMQDRDWYAVNAPYDGIVTIRLQKLSSAAAATPAVTVTMDDGSGKAVTHSLKQSSQNLEWNVKKGINRFGLQLAGDSGKDDLPYLLTPLFRMEADAYETNDQQPEAFPLLPQSGTITGTFHKTGDRDWYAVRFSGSAAVKLTLSSDTMRIDPALAIRKEGADMTEYDKNGEGETEQTPLMHVTAGTYYIRVHDASSLSASPVAGMYTLGLQLAPEDPGEPNDKASEATVMQAGADYAGSFERADDADWFQIQLNGTNLAHLALTGVPKERQVRLELYDKQQQRLLAVQTSAAGNGLSFDKLLPEGLYYVKLTSVHPFTSSLYHLSVTAETTVAGYRDIAGHWAQDAIASMTAKGWMGGTGNYRFEPGRSITRAEAAAMLMKAVTNASVGFSRFKDVDNGYWAYEAIGRAAGAGWIKGYPDGSFAPDQPLSRAEMVVMMNGALRPDNSGEAKTVYRDLPSSHWAAPALTALQRRGWVKGDADGMFAPERNATRAEFAALLYRALT</sequence>
<evidence type="ECO:0000256" key="6">
    <source>
        <dbReference type="SAM" id="MobiDB-lite"/>
    </source>
</evidence>
<feature type="compositionally biased region" description="Low complexity" evidence="6">
    <location>
        <begin position="29"/>
        <end position="45"/>
    </location>
</feature>
<dbReference type="MEROPS" id="S08.004"/>
<dbReference type="SUPFAM" id="SSF52743">
    <property type="entry name" value="Subtilisin-like"/>
    <property type="match status" value="1"/>
</dbReference>
<gene>
    <name evidence="8" type="ORF">VN24_08185</name>
</gene>
<feature type="active site" description="Charge relay system" evidence="5">
    <location>
        <position position="206"/>
    </location>
</feature>
<dbReference type="InterPro" id="IPR015500">
    <property type="entry name" value="Peptidase_S8_subtilisin-rel"/>
</dbReference>
<organism evidence="8 9">
    <name type="scientific">Paenibacillus beijingensis</name>
    <dbReference type="NCBI Taxonomy" id="1126833"/>
    <lineage>
        <taxon>Bacteria</taxon>
        <taxon>Bacillati</taxon>
        <taxon>Bacillota</taxon>
        <taxon>Bacilli</taxon>
        <taxon>Bacillales</taxon>
        <taxon>Paenibacillaceae</taxon>
        <taxon>Paenibacillus</taxon>
    </lineage>
</organism>
<dbReference type="HOGENOM" id="CLU_013654_0_0_9"/>
<evidence type="ECO:0000313" key="9">
    <source>
        <dbReference type="Proteomes" id="UP000032633"/>
    </source>
</evidence>
<dbReference type="InterPro" id="IPR022398">
    <property type="entry name" value="Peptidase_S8_His-AS"/>
</dbReference>
<dbReference type="InterPro" id="IPR051048">
    <property type="entry name" value="Peptidase_S8/S53_subtilisin"/>
</dbReference>
<dbReference type="AlphaFoldDB" id="A0A0D5NRS2"/>
<dbReference type="Gene3D" id="2.60.120.380">
    <property type="match status" value="3"/>
</dbReference>
<reference evidence="9" key="2">
    <citation type="submission" date="2015-03" db="EMBL/GenBank/DDBJ databases">
        <title>Genome sequence of Paenibacillus beijingensis strain DSM 24997T.</title>
        <authorList>
            <person name="Kwak Y."/>
            <person name="Shin J.-H."/>
        </authorList>
    </citation>
    <scope>NUCLEOTIDE SEQUENCE [LARGE SCALE GENOMIC DNA]</scope>
    <source>
        <strain evidence="9">DSM 24997</strain>
    </source>
</reference>
<dbReference type="Proteomes" id="UP000032633">
    <property type="component" value="Chromosome"/>
</dbReference>
<keyword evidence="4 5" id="KW-0720">Serine protease</keyword>